<keyword evidence="6" id="KW-0802">TPR repeat</keyword>
<dbReference type="Pfam" id="PF00963">
    <property type="entry name" value="Cohesin"/>
    <property type="match status" value="1"/>
</dbReference>
<name>A0ABV7W6X3_9BURK</name>
<feature type="compositionally biased region" description="Polar residues" evidence="9">
    <location>
        <begin position="613"/>
        <end position="625"/>
    </location>
</feature>
<dbReference type="SUPFAM" id="SSF49384">
    <property type="entry name" value="Carbohydrate-binding domain"/>
    <property type="match status" value="1"/>
</dbReference>
<dbReference type="Gene3D" id="3.30.1370.130">
    <property type="match status" value="1"/>
</dbReference>
<dbReference type="SMART" id="SM00028">
    <property type="entry name" value="TPR"/>
    <property type="match status" value="2"/>
</dbReference>
<evidence type="ECO:0000259" key="11">
    <source>
        <dbReference type="SMART" id="SM00965"/>
    </source>
</evidence>
<feature type="chain" id="PRO_5046752210" evidence="10">
    <location>
        <begin position="27"/>
        <end position="768"/>
    </location>
</feature>
<dbReference type="PROSITE" id="PS50005">
    <property type="entry name" value="TPR"/>
    <property type="match status" value="1"/>
</dbReference>
<feature type="domain" description="Secretin/TonB short N-terminal" evidence="11">
    <location>
        <begin position="198"/>
        <end position="249"/>
    </location>
</feature>
<dbReference type="InterPro" id="IPR038591">
    <property type="entry name" value="NolW-like_sf"/>
</dbReference>
<evidence type="ECO:0000256" key="3">
    <source>
        <dbReference type="ARBA" id="ARBA00022729"/>
    </source>
</evidence>
<feature type="region of interest" description="Disordered" evidence="9">
    <location>
        <begin position="561"/>
        <end position="643"/>
    </location>
</feature>
<dbReference type="Gene3D" id="1.25.40.10">
    <property type="entry name" value="Tetratricopeptide repeat domain"/>
    <property type="match status" value="1"/>
</dbReference>
<evidence type="ECO:0000256" key="8">
    <source>
        <dbReference type="RuleBase" id="RU004004"/>
    </source>
</evidence>
<evidence type="ECO:0000313" key="13">
    <source>
        <dbReference type="Proteomes" id="UP001595729"/>
    </source>
</evidence>
<dbReference type="EMBL" id="JBHRXX010000005">
    <property type="protein sequence ID" value="MFC3684717.1"/>
    <property type="molecule type" value="Genomic_DNA"/>
</dbReference>
<accession>A0ABV7W6X3</accession>
<dbReference type="PANTHER" id="PTHR30332">
    <property type="entry name" value="PROBABLE GENERAL SECRETION PATHWAY PROTEIN D"/>
    <property type="match status" value="1"/>
</dbReference>
<comment type="caution">
    <text evidence="12">The sequence shown here is derived from an EMBL/GenBank/DDBJ whole genome shotgun (WGS) entry which is preliminary data.</text>
</comment>
<evidence type="ECO:0000256" key="4">
    <source>
        <dbReference type="ARBA" id="ARBA00023136"/>
    </source>
</evidence>
<evidence type="ECO:0000256" key="5">
    <source>
        <dbReference type="ARBA" id="ARBA00023237"/>
    </source>
</evidence>
<evidence type="ECO:0000256" key="9">
    <source>
        <dbReference type="SAM" id="MobiDB-lite"/>
    </source>
</evidence>
<dbReference type="InterPro" id="IPR004846">
    <property type="entry name" value="T2SS/T3SS_dom"/>
</dbReference>
<evidence type="ECO:0000256" key="7">
    <source>
        <dbReference type="RuleBase" id="RU004003"/>
    </source>
</evidence>
<keyword evidence="4" id="KW-0472">Membrane</keyword>
<dbReference type="PRINTS" id="PR00811">
    <property type="entry name" value="BCTERIALGSPD"/>
</dbReference>
<comment type="subcellular location">
    <subcellularLocation>
        <location evidence="8">Cell outer membrane</location>
    </subcellularLocation>
    <subcellularLocation>
        <location evidence="1">Membrane</location>
    </subcellularLocation>
</comment>
<feature type="repeat" description="TPR" evidence="6">
    <location>
        <begin position="27"/>
        <end position="60"/>
    </location>
</feature>
<dbReference type="Pfam" id="PF00263">
    <property type="entry name" value="Secretin"/>
    <property type="match status" value="1"/>
</dbReference>
<dbReference type="RefSeq" id="WP_382174775.1">
    <property type="nucleotide sequence ID" value="NZ_JBHRXX010000005.1"/>
</dbReference>
<evidence type="ECO:0000256" key="6">
    <source>
        <dbReference type="PROSITE-ProRule" id="PRU00339"/>
    </source>
</evidence>
<dbReference type="SMART" id="SM00965">
    <property type="entry name" value="STN"/>
    <property type="match status" value="1"/>
</dbReference>
<sequence>MNRFRQRLSSARWTLLLAGALLSGCAAQLAYREGESLKKEGNSVEALKKFEEALRHEPDSARYRIAVVNARAAVQGLGKTQATQSVNPAKGGAAPAPAPASPQDEEATRHKGWVATAKTHLSKGDTSKAKKLLRNVLIENANHAEASRLLEGIEQSEVDKQGSGQDALAAAFQKPITIEFKDSPLKSVFEVFSRSSGINFIFDREVKLDPKVTIFLRNTTIESAVKLVLKTNQLEYRLLDGNTVFVYPNTQAKLREYQPLTVRVFYLANAEAKAVASSLKTILKTRDLVTDDKLNMLILRDTPEAIRLAEKLVEAHDVAEPEVMLEVEILEVNRKRVQELGIRWPEQLSLTPLGAEADKLTLADLWSVARDRTGKTVGAAVGSTNINARVVDSDGEILANPRIRVRNRQKAKILIGDRVPNITSTSSSTGFVAESISYVDVGLKLDVEPVVYVDEEVSINVALEVSTIVDQLKTPAGSVAYRIGTRSAQTVLRLKDGENQVLAGLLSNEERTSGNRVPGLGELPITNRLFGSQLDDANKTEIVLSITPRILRNVRKPGVRTLEFDSGTDGSIGGAGLSITSTPGSQPAAVGSGRSAEPAPSGSNGMPNRGAGPQTQSDQPSSPGTATGMPGSTGMRWLGPTEGRRGDAISIQLLMQSEDPVVSLPMSIGFDPKAVQILSVTEGNFLKQAGQSSFAQRVDPAGQILITSTSSSPTGAVGPGVVATVHLRLLDTAPQETSLRVTSAAPVGQQGKRIDLAAPGPMTIRVGP</sequence>
<dbReference type="InterPro" id="IPR011662">
    <property type="entry name" value="Secretin/TonB_short_N"/>
</dbReference>
<dbReference type="InterPro" id="IPR050810">
    <property type="entry name" value="Bact_Secretion_Sys_Channel"/>
</dbReference>
<proteinExistence type="inferred from homology"/>
<comment type="similarity">
    <text evidence="7">Belongs to the bacterial secretin family.</text>
</comment>
<protein>
    <submittedName>
        <fullName evidence="12">Secretin N-terminal domain-containing protein</fullName>
    </submittedName>
</protein>
<feature type="region of interest" description="Disordered" evidence="9">
    <location>
        <begin position="78"/>
        <end position="109"/>
    </location>
</feature>
<keyword evidence="3 10" id="KW-0732">Signal</keyword>
<keyword evidence="13" id="KW-1185">Reference proteome</keyword>
<dbReference type="InterPro" id="IPR008965">
    <property type="entry name" value="CBM2/CBM3_carb-bd_dom_sf"/>
</dbReference>
<keyword evidence="5" id="KW-0998">Cell outer membrane</keyword>
<dbReference type="PANTHER" id="PTHR30332:SF17">
    <property type="entry name" value="TYPE IV PILIATION SYSTEM PROTEIN DR_0774-RELATED"/>
    <property type="match status" value="1"/>
</dbReference>
<gene>
    <name evidence="12" type="ORF">ACFOPI_14020</name>
</gene>
<dbReference type="InterPro" id="IPR001775">
    <property type="entry name" value="GspD/PilQ"/>
</dbReference>
<keyword evidence="2 8" id="KW-0813">Transport</keyword>
<reference evidence="13" key="1">
    <citation type="journal article" date="2019" name="Int. J. Syst. Evol. Microbiol.">
        <title>The Global Catalogue of Microorganisms (GCM) 10K type strain sequencing project: providing services to taxonomists for standard genome sequencing and annotation.</title>
        <authorList>
            <consortium name="The Broad Institute Genomics Platform"/>
            <consortium name="The Broad Institute Genome Sequencing Center for Infectious Disease"/>
            <person name="Wu L."/>
            <person name="Ma J."/>
        </authorList>
    </citation>
    <scope>NUCLEOTIDE SEQUENCE [LARGE SCALE GENOMIC DNA]</scope>
    <source>
        <strain evidence="13">KCTC 42501</strain>
    </source>
</reference>
<dbReference type="Proteomes" id="UP001595729">
    <property type="component" value="Unassembled WGS sequence"/>
</dbReference>
<dbReference type="InterPro" id="IPR005644">
    <property type="entry name" value="NolW-like"/>
</dbReference>
<dbReference type="Pfam" id="PF07660">
    <property type="entry name" value="STN"/>
    <property type="match status" value="1"/>
</dbReference>
<evidence type="ECO:0000256" key="2">
    <source>
        <dbReference type="ARBA" id="ARBA00022448"/>
    </source>
</evidence>
<dbReference type="InterPro" id="IPR011990">
    <property type="entry name" value="TPR-like_helical_dom_sf"/>
</dbReference>
<organism evidence="12 13">
    <name type="scientific">Hydrogenophaga luteola</name>
    <dbReference type="NCBI Taxonomy" id="1591122"/>
    <lineage>
        <taxon>Bacteria</taxon>
        <taxon>Pseudomonadati</taxon>
        <taxon>Pseudomonadota</taxon>
        <taxon>Betaproteobacteria</taxon>
        <taxon>Burkholderiales</taxon>
        <taxon>Comamonadaceae</taxon>
        <taxon>Hydrogenophaga</taxon>
    </lineage>
</organism>
<feature type="signal peptide" evidence="10">
    <location>
        <begin position="1"/>
        <end position="26"/>
    </location>
</feature>
<dbReference type="SUPFAM" id="SSF48452">
    <property type="entry name" value="TPR-like"/>
    <property type="match status" value="1"/>
</dbReference>
<dbReference type="CDD" id="cd08547">
    <property type="entry name" value="Type_II_cohesin"/>
    <property type="match status" value="1"/>
</dbReference>
<evidence type="ECO:0000313" key="12">
    <source>
        <dbReference type="EMBL" id="MFC3684717.1"/>
    </source>
</evidence>
<dbReference type="Gene3D" id="3.30.1370.120">
    <property type="match status" value="1"/>
</dbReference>
<dbReference type="PROSITE" id="PS51257">
    <property type="entry name" value="PROKAR_LIPOPROTEIN"/>
    <property type="match status" value="1"/>
</dbReference>
<evidence type="ECO:0000256" key="10">
    <source>
        <dbReference type="SAM" id="SignalP"/>
    </source>
</evidence>
<feature type="compositionally biased region" description="Polar residues" evidence="9">
    <location>
        <begin position="78"/>
        <end position="87"/>
    </location>
</feature>
<dbReference type="Pfam" id="PF03958">
    <property type="entry name" value="Secretin_N"/>
    <property type="match status" value="1"/>
</dbReference>
<dbReference type="Gene3D" id="2.60.40.680">
    <property type="match status" value="1"/>
</dbReference>
<evidence type="ECO:0000256" key="1">
    <source>
        <dbReference type="ARBA" id="ARBA00004370"/>
    </source>
</evidence>
<dbReference type="InterPro" id="IPR002102">
    <property type="entry name" value="Cohesin_dom"/>
</dbReference>
<dbReference type="InterPro" id="IPR019734">
    <property type="entry name" value="TPR_rpt"/>
</dbReference>